<accession>Q6C8Y4</accession>
<feature type="compositionally biased region" description="Low complexity" evidence="1">
    <location>
        <begin position="1053"/>
        <end position="1070"/>
    </location>
</feature>
<feature type="compositionally biased region" description="Low complexity" evidence="1">
    <location>
        <begin position="852"/>
        <end position="867"/>
    </location>
</feature>
<proteinExistence type="predicted"/>
<feature type="region of interest" description="Disordered" evidence="1">
    <location>
        <begin position="145"/>
        <end position="169"/>
    </location>
</feature>
<evidence type="ECO:0000313" key="2">
    <source>
        <dbReference type="EMBL" id="CAG81066.1"/>
    </source>
</evidence>
<feature type="compositionally biased region" description="Basic residues" evidence="1">
    <location>
        <begin position="1"/>
        <end position="10"/>
    </location>
</feature>
<feature type="compositionally biased region" description="Basic and acidic residues" evidence="1">
    <location>
        <begin position="466"/>
        <end position="476"/>
    </location>
</feature>
<feature type="compositionally biased region" description="Basic and acidic residues" evidence="1">
    <location>
        <begin position="391"/>
        <end position="410"/>
    </location>
</feature>
<organism evidence="2 3">
    <name type="scientific">Yarrowia lipolytica (strain CLIB 122 / E 150)</name>
    <name type="common">Yeast</name>
    <name type="synonym">Candida lipolytica</name>
    <dbReference type="NCBI Taxonomy" id="284591"/>
    <lineage>
        <taxon>Eukaryota</taxon>
        <taxon>Fungi</taxon>
        <taxon>Dikarya</taxon>
        <taxon>Ascomycota</taxon>
        <taxon>Saccharomycotina</taxon>
        <taxon>Dipodascomycetes</taxon>
        <taxon>Dipodascales</taxon>
        <taxon>Dipodascales incertae sedis</taxon>
        <taxon>Yarrowia</taxon>
    </lineage>
</organism>
<feature type="compositionally biased region" description="Basic and acidic residues" evidence="1">
    <location>
        <begin position="695"/>
        <end position="704"/>
    </location>
</feature>
<feature type="compositionally biased region" description="Basic and acidic residues" evidence="1">
    <location>
        <begin position="593"/>
        <end position="609"/>
    </location>
</feature>
<keyword evidence="3" id="KW-1185">Reference proteome</keyword>
<dbReference type="STRING" id="284591.Q6C8Y4"/>
<evidence type="ECO:0000313" key="3">
    <source>
        <dbReference type="Proteomes" id="UP000001300"/>
    </source>
</evidence>
<feature type="compositionally biased region" description="Low complexity" evidence="1">
    <location>
        <begin position="897"/>
        <end position="910"/>
    </location>
</feature>
<dbReference type="VEuPathDB" id="FungiDB:YALI0_D15840g"/>
<dbReference type="EMBL" id="CR382130">
    <property type="protein sequence ID" value="CAG81066.1"/>
    <property type="molecule type" value="Genomic_DNA"/>
</dbReference>
<feature type="compositionally biased region" description="Basic and acidic residues" evidence="1">
    <location>
        <begin position="537"/>
        <end position="554"/>
    </location>
</feature>
<dbReference type="OMA" id="NTIQTHY"/>
<feature type="region of interest" description="Disordered" evidence="1">
    <location>
        <begin position="994"/>
        <end position="1013"/>
    </location>
</feature>
<dbReference type="Proteomes" id="UP000001300">
    <property type="component" value="Chromosome D"/>
</dbReference>
<feature type="compositionally biased region" description="Low complexity" evidence="1">
    <location>
        <begin position="614"/>
        <end position="635"/>
    </location>
</feature>
<feature type="compositionally biased region" description="Basic and acidic residues" evidence="1">
    <location>
        <begin position="22"/>
        <end position="40"/>
    </location>
</feature>
<evidence type="ECO:0000256" key="1">
    <source>
        <dbReference type="SAM" id="MobiDB-lite"/>
    </source>
</evidence>
<feature type="compositionally biased region" description="Low complexity" evidence="1">
    <location>
        <begin position="477"/>
        <end position="487"/>
    </location>
</feature>
<sequence length="1120" mass="115415">MKQDRTKRRLYTGPYDNPGRTSRIDSMQRHQDHLGDRGTDEGQATLKSLVSSLWSKFRGNSNSNTRQRRHSVAIEEGDTTAEIQRQQQENQHRVDNNDTNGIEDVVIEEDDVEVVEVDTAAFQWVNGDAASIINAYKAAMLEKQEVGQRPERKRLALGSPERDAEEEDDDYMTGALVLHKGDQYDDRNDEHYYYNNNDATSKMLSKSTAQKKQPNRYKVAIEARRAPARISKRPKYVDSETQTSSVPISRRLPWSVDLQSLPQERMSRPGFYSANFELSDEESEDEVEAQGNVTAEEIDNLNKPLPFDLKATFLKHRTPSKRAQKTDESSSPVYTLNRAATKATTKLVEDATATESVEEQPTKALPAPESVAPAILSTSVVKPSAGFDFGGNKDRKNDAAANKLGDDTKPKPFSFGGAKDDDKSKPSFSIGAGPKDGDKPLPSFSFAGSKDGDKPKPSFSFGRATGDSDKAPKPSESKPSFSFGSSKSAEEKPNFSLGAEKTKETNETNTKPHETSFSFGAKKDASVAAPSFSFGAKPEEKKPEEKKPEEKKDAPSFSFGSKPDSENKPAAATFSFGAKSDSAPKPLTFGSKPLDKGDTNKPAAEDKAASKPMFSFGSTSNTASGSTAATTDSSNPSTITFGANAPEAPSATEKPPFSFGIKNDTKDTSTEPAAPKPLLGGFGTPSTPSALGGKRAADDGEHTSKKPMFGSSTEKLAAPFGSDGSSDNKDGSSSAPKPFSFGSGTATPVSTGSGTSAPVAFGNNSAVTTNGGSDNKPSFSFGGEAPASSKPSFSFGGAAATNDKKEESKPAAFGSAAPSFSFGGASKSSFGESKSSTAQAAKPAATGFSFGASKSTPAATPSAAPSSGFSFNKPSSEKPMFGASSTTAPSAGGLFGGDASSTGASAPSSGGLFGGASSTPSTGGLFGNSSNTSSAGMFGAKPSAESSGGFKFGSTTNAFGSSNNAASSSAATNNATPASSFGFGGAAPAQPATTGFGFGGAPSNTASSSFGATAPATNSSGGFNFGGAAPAGGAGNFSFGGIGSAGSAANTFGFNGGAAAPSTPGTPANSFGANTAPAPQTPNFGSPAPVQNNMFAQGFAPAGDGSGRKIAPLRARNRRR</sequence>
<feature type="compositionally biased region" description="Polar residues" evidence="1">
    <location>
        <begin position="1071"/>
        <end position="1095"/>
    </location>
</feature>
<feature type="compositionally biased region" description="Basic and acidic residues" evidence="1">
    <location>
        <begin position="500"/>
        <end position="514"/>
    </location>
</feature>
<feature type="region of interest" description="Disordered" evidence="1">
    <location>
        <begin position="847"/>
        <end position="985"/>
    </location>
</feature>
<dbReference type="AlphaFoldDB" id="Q6C8Y4"/>
<feature type="region of interest" description="Disordered" evidence="1">
    <location>
        <begin position="58"/>
        <end position="98"/>
    </location>
</feature>
<name>Q6C8Y4_YARLI</name>
<dbReference type="HOGENOM" id="CLU_280484_0_0_1"/>
<gene>
    <name evidence="2" type="ORF">YALI0_D15840g</name>
</gene>
<feature type="compositionally biased region" description="Basic and acidic residues" evidence="1">
    <location>
        <begin position="145"/>
        <end position="154"/>
    </location>
</feature>
<feature type="compositionally biased region" description="Polar residues" evidence="1">
    <location>
        <begin position="1002"/>
        <end position="1013"/>
    </location>
</feature>
<feature type="region of interest" description="Disordered" evidence="1">
    <location>
        <begin position="1"/>
        <end position="42"/>
    </location>
</feature>
<feature type="region of interest" description="Disordered" evidence="1">
    <location>
        <begin position="1053"/>
        <end position="1120"/>
    </location>
</feature>
<reference evidence="2 3" key="1">
    <citation type="journal article" date="2004" name="Nature">
        <title>Genome evolution in yeasts.</title>
        <authorList>
            <consortium name="Genolevures"/>
            <person name="Dujon B."/>
            <person name="Sherman D."/>
            <person name="Fischer G."/>
            <person name="Durrens P."/>
            <person name="Casaregola S."/>
            <person name="Lafontaine I."/>
            <person name="de Montigny J."/>
            <person name="Marck C."/>
            <person name="Neuveglise C."/>
            <person name="Talla E."/>
            <person name="Goffard N."/>
            <person name="Frangeul L."/>
            <person name="Aigle M."/>
            <person name="Anthouard V."/>
            <person name="Babour A."/>
            <person name="Barbe V."/>
            <person name="Barnay S."/>
            <person name="Blanchin S."/>
            <person name="Beckerich J.M."/>
            <person name="Beyne E."/>
            <person name="Bleykasten C."/>
            <person name="Boisrame A."/>
            <person name="Boyer J."/>
            <person name="Cattolico L."/>
            <person name="Confanioleri F."/>
            <person name="de Daruvar A."/>
            <person name="Despons L."/>
            <person name="Fabre E."/>
            <person name="Fairhead C."/>
            <person name="Ferry-Dumazet H."/>
            <person name="Groppi A."/>
            <person name="Hantraye F."/>
            <person name="Hennequin C."/>
            <person name="Jauniaux N."/>
            <person name="Joyet P."/>
            <person name="Kachouri R."/>
            <person name="Kerrest A."/>
            <person name="Koszul R."/>
            <person name="Lemaire M."/>
            <person name="Lesur I."/>
            <person name="Ma L."/>
            <person name="Muller H."/>
            <person name="Nicaud J.M."/>
            <person name="Nikolski M."/>
            <person name="Oztas S."/>
            <person name="Ozier-Kalogeropoulos O."/>
            <person name="Pellenz S."/>
            <person name="Potier S."/>
            <person name="Richard G.F."/>
            <person name="Straub M.L."/>
            <person name="Suleau A."/>
            <person name="Swennene D."/>
            <person name="Tekaia F."/>
            <person name="Wesolowski-Louvel M."/>
            <person name="Westhof E."/>
            <person name="Wirth B."/>
            <person name="Zeniou-Meyer M."/>
            <person name="Zivanovic I."/>
            <person name="Bolotin-Fukuhara M."/>
            <person name="Thierry A."/>
            <person name="Bouchier C."/>
            <person name="Caudron B."/>
            <person name="Scarpelli C."/>
            <person name="Gaillardin C."/>
            <person name="Weissenbach J."/>
            <person name="Wincker P."/>
            <person name="Souciet J.L."/>
        </authorList>
    </citation>
    <scope>NUCLEOTIDE SEQUENCE [LARGE SCALE GENOMIC DNA]</scope>
    <source>
        <strain evidence="3">CLIB 122 / E 150</strain>
    </source>
</reference>
<dbReference type="KEGG" id="yli:2910180"/>
<dbReference type="InParanoid" id="Q6C8Y4"/>
<protein>
    <submittedName>
        <fullName evidence="2">YALI0D15840p</fullName>
    </submittedName>
</protein>
<feature type="region of interest" description="Disordered" evidence="1">
    <location>
        <begin position="316"/>
        <end position="818"/>
    </location>
</feature>
<feature type="compositionally biased region" description="Polar residues" evidence="1">
    <location>
        <begin position="916"/>
        <end position="935"/>
    </location>
</feature>
<dbReference type="OrthoDB" id="4095239at2759"/>
<feature type="compositionally biased region" description="Polar residues" evidence="1">
    <location>
        <begin position="742"/>
        <end position="778"/>
    </location>
</feature>
<feature type="compositionally biased region" description="Low complexity" evidence="1">
    <location>
        <begin position="954"/>
        <end position="985"/>
    </location>
</feature>